<evidence type="ECO:0000256" key="6">
    <source>
        <dbReference type="ARBA" id="ARBA00022729"/>
    </source>
</evidence>
<dbReference type="GO" id="GO:0044718">
    <property type="term" value="P:siderophore transmembrane transport"/>
    <property type="evidence" value="ECO:0007669"/>
    <property type="project" value="TreeGrafter"/>
</dbReference>
<keyword evidence="3 12" id="KW-0813">Transport</keyword>
<keyword evidence="9 12" id="KW-0472">Membrane</keyword>
<dbReference type="InterPro" id="IPR012910">
    <property type="entry name" value="Plug_dom"/>
</dbReference>
<feature type="chain" id="PRO_5018127301" evidence="15">
    <location>
        <begin position="29"/>
        <end position="709"/>
    </location>
</feature>
<evidence type="ECO:0000256" key="12">
    <source>
        <dbReference type="PROSITE-ProRule" id="PRU01360"/>
    </source>
</evidence>
<comment type="caution">
    <text evidence="18">The sequence shown here is derived from an EMBL/GenBank/DDBJ whole genome shotgun (WGS) entry which is preliminary data.</text>
</comment>
<dbReference type="Gene3D" id="2.170.130.10">
    <property type="entry name" value="TonB-dependent receptor, plug domain"/>
    <property type="match status" value="1"/>
</dbReference>
<dbReference type="Proteomes" id="UP000278006">
    <property type="component" value="Unassembled WGS sequence"/>
</dbReference>
<dbReference type="OrthoDB" id="9764669at2"/>
<gene>
    <name evidence="18" type="ORF">D8I35_13435</name>
</gene>
<keyword evidence="8 14" id="KW-0798">TonB box</keyword>
<evidence type="ECO:0000256" key="10">
    <source>
        <dbReference type="ARBA" id="ARBA00023170"/>
    </source>
</evidence>
<dbReference type="SUPFAM" id="SSF56935">
    <property type="entry name" value="Porins"/>
    <property type="match status" value="1"/>
</dbReference>
<evidence type="ECO:0000313" key="18">
    <source>
        <dbReference type="EMBL" id="RMX04859.1"/>
    </source>
</evidence>
<dbReference type="Gene3D" id="2.40.170.20">
    <property type="entry name" value="TonB-dependent receptor, beta-barrel domain"/>
    <property type="match status" value="1"/>
</dbReference>
<keyword evidence="19" id="KW-1185">Reference proteome</keyword>
<sequence length="709" mass="76744">MPRKPFALNQTPIALSAALLCAASTAVAQTSAPEEAKALSEVVVSASGFEQEIKKAPASITVVTREQLENNRTTTLAEALSEVEGVDVGTSVDKMGNPNISIRGMGQDYTLILVDGKRQGAAGALGPNGFEGYSAAFLPPVAAIERIEVIRGPMSTLYGSDAMGGVINIITRKVSDRLTGSVSVDATIQENSDRGNLYGGNLYLSAPIQQDLLGIQVRASTKHREESLLEATGDAGSSTISTRGPSPVKADIHTLGTRLTLTPNKQNEIYLDADIARQSYDNSEGQLGTIGVRGYEEKLKFERNQIVLAHNGNFSFGRLESALTHNKTQNIGRTLPNDTSTARAGDPRTIEGENTILDTKLITTLGEANLLSVGAQYWRAKMIDGAADSDPFKHTQWALFGEDEWSLTESLAVTLGARYDHHSAFGSHISPRVYAVWETTPNLTLKGGVSGGFKTPNLNDLVDGINGWSGQGTIPLIGTPGLKPEKSTNFEFGAQFDDLQGFNIGGTVFLNKFKDKITSGNSVENCSWNGQPNRPGCVDYGNFPSVDTYSQKANVDKAETKGVELNSRIPVSQDLYATANYTFTRSKNKTTGAQLVNTPKHMFNAKLHWKINNQFSSWAGLTYRGERLRSDTVARAQLGDLKAATVLNIGGSYQINKAFRINAAIYNLLDKDFLEYGSYTNSNGNTAYTSLYNTHEEGRRLWISATYDF</sequence>
<organism evidence="18 19">
    <name type="scientific">Corticibacter populi</name>
    <dbReference type="NCBI Taxonomy" id="1550736"/>
    <lineage>
        <taxon>Bacteria</taxon>
        <taxon>Pseudomonadati</taxon>
        <taxon>Pseudomonadota</taxon>
        <taxon>Betaproteobacteria</taxon>
        <taxon>Burkholderiales</taxon>
        <taxon>Comamonadaceae</taxon>
        <taxon>Corticibacter</taxon>
    </lineage>
</organism>
<evidence type="ECO:0000259" key="17">
    <source>
        <dbReference type="Pfam" id="PF07715"/>
    </source>
</evidence>
<feature type="domain" description="TonB-dependent receptor-like beta-barrel" evidence="16">
    <location>
        <begin position="282"/>
        <end position="668"/>
    </location>
</feature>
<evidence type="ECO:0000256" key="8">
    <source>
        <dbReference type="ARBA" id="ARBA00023077"/>
    </source>
</evidence>
<evidence type="ECO:0000256" key="15">
    <source>
        <dbReference type="SAM" id="SignalP"/>
    </source>
</evidence>
<keyword evidence="7" id="KW-0406">Ion transport</keyword>
<feature type="short sequence motif" description="TonB C-terminal box" evidence="13">
    <location>
        <begin position="692"/>
        <end position="709"/>
    </location>
</feature>
<dbReference type="InterPro" id="IPR036942">
    <property type="entry name" value="Beta-barrel_TonB_sf"/>
</dbReference>
<evidence type="ECO:0000313" key="19">
    <source>
        <dbReference type="Proteomes" id="UP000278006"/>
    </source>
</evidence>
<protein>
    <submittedName>
        <fullName evidence="18">TonB-dependent receptor</fullName>
    </submittedName>
</protein>
<comment type="subcellular location">
    <subcellularLocation>
        <location evidence="1 12">Cell outer membrane</location>
        <topology evidence="1 12">Multi-pass membrane protein</topology>
    </subcellularLocation>
</comment>
<dbReference type="InterPro" id="IPR037066">
    <property type="entry name" value="Plug_dom_sf"/>
</dbReference>
<evidence type="ECO:0000256" key="9">
    <source>
        <dbReference type="ARBA" id="ARBA00023136"/>
    </source>
</evidence>
<keyword evidence="11 12" id="KW-0998">Cell outer membrane</keyword>
<dbReference type="InterPro" id="IPR039426">
    <property type="entry name" value="TonB-dep_rcpt-like"/>
</dbReference>
<feature type="signal peptide" evidence="15">
    <location>
        <begin position="1"/>
        <end position="28"/>
    </location>
</feature>
<feature type="domain" description="TonB-dependent receptor plug" evidence="17">
    <location>
        <begin position="53"/>
        <end position="166"/>
    </location>
</feature>
<dbReference type="Pfam" id="PF07715">
    <property type="entry name" value="Plug"/>
    <property type="match status" value="1"/>
</dbReference>
<keyword evidence="10 18" id="KW-0675">Receptor</keyword>
<comment type="similarity">
    <text evidence="2 12 14">Belongs to the TonB-dependent receptor family.</text>
</comment>
<dbReference type="PROSITE" id="PS52016">
    <property type="entry name" value="TONB_DEPENDENT_REC_3"/>
    <property type="match status" value="1"/>
</dbReference>
<keyword evidence="6 15" id="KW-0732">Signal</keyword>
<evidence type="ECO:0000256" key="14">
    <source>
        <dbReference type="RuleBase" id="RU003357"/>
    </source>
</evidence>
<dbReference type="Pfam" id="PF00593">
    <property type="entry name" value="TonB_dep_Rec_b-barrel"/>
    <property type="match status" value="1"/>
</dbReference>
<dbReference type="InterPro" id="IPR000531">
    <property type="entry name" value="Beta-barrel_TonB"/>
</dbReference>
<evidence type="ECO:0000256" key="5">
    <source>
        <dbReference type="ARBA" id="ARBA00022692"/>
    </source>
</evidence>
<evidence type="ECO:0000256" key="1">
    <source>
        <dbReference type="ARBA" id="ARBA00004571"/>
    </source>
</evidence>
<dbReference type="GO" id="GO:0009279">
    <property type="term" value="C:cell outer membrane"/>
    <property type="evidence" value="ECO:0007669"/>
    <property type="project" value="UniProtKB-SubCell"/>
</dbReference>
<dbReference type="PANTHER" id="PTHR30069:SF53">
    <property type="entry name" value="COLICIN I RECEPTOR-RELATED"/>
    <property type="match status" value="1"/>
</dbReference>
<proteinExistence type="inferred from homology"/>
<dbReference type="AlphaFoldDB" id="A0A3M6QQM9"/>
<dbReference type="GO" id="GO:0015344">
    <property type="term" value="F:siderophore uptake transmembrane transporter activity"/>
    <property type="evidence" value="ECO:0007669"/>
    <property type="project" value="TreeGrafter"/>
</dbReference>
<evidence type="ECO:0000256" key="13">
    <source>
        <dbReference type="PROSITE-ProRule" id="PRU10144"/>
    </source>
</evidence>
<keyword evidence="5 12" id="KW-0812">Transmembrane</keyword>
<accession>A0A3M6QQM9</accession>
<evidence type="ECO:0000256" key="7">
    <source>
        <dbReference type="ARBA" id="ARBA00023065"/>
    </source>
</evidence>
<dbReference type="PROSITE" id="PS01156">
    <property type="entry name" value="TONB_DEPENDENT_REC_2"/>
    <property type="match status" value="1"/>
</dbReference>
<name>A0A3M6QQM9_9BURK</name>
<evidence type="ECO:0000256" key="11">
    <source>
        <dbReference type="ARBA" id="ARBA00023237"/>
    </source>
</evidence>
<dbReference type="CDD" id="cd01347">
    <property type="entry name" value="ligand_gated_channel"/>
    <property type="match status" value="1"/>
</dbReference>
<evidence type="ECO:0000259" key="16">
    <source>
        <dbReference type="Pfam" id="PF00593"/>
    </source>
</evidence>
<reference evidence="18 19" key="1">
    <citation type="submission" date="2018-10" db="EMBL/GenBank/DDBJ databases">
        <title>Draft genome of Cortibacter populi DSM10536.</title>
        <authorList>
            <person name="Bernier A.-M."/>
            <person name="Bernard K."/>
        </authorList>
    </citation>
    <scope>NUCLEOTIDE SEQUENCE [LARGE SCALE GENOMIC DNA]</scope>
    <source>
        <strain evidence="18 19">DSM 105136</strain>
    </source>
</reference>
<dbReference type="InterPro" id="IPR010917">
    <property type="entry name" value="TonB_rcpt_CS"/>
</dbReference>
<dbReference type="RefSeq" id="WP_122230176.1">
    <property type="nucleotide sequence ID" value="NZ_RDQO01000004.1"/>
</dbReference>
<evidence type="ECO:0000256" key="2">
    <source>
        <dbReference type="ARBA" id="ARBA00009810"/>
    </source>
</evidence>
<keyword evidence="4 12" id="KW-1134">Transmembrane beta strand</keyword>
<dbReference type="EMBL" id="RDQO01000004">
    <property type="protein sequence ID" value="RMX04859.1"/>
    <property type="molecule type" value="Genomic_DNA"/>
</dbReference>
<evidence type="ECO:0000256" key="4">
    <source>
        <dbReference type="ARBA" id="ARBA00022452"/>
    </source>
</evidence>
<evidence type="ECO:0000256" key="3">
    <source>
        <dbReference type="ARBA" id="ARBA00022448"/>
    </source>
</evidence>
<dbReference type="PANTHER" id="PTHR30069">
    <property type="entry name" value="TONB-DEPENDENT OUTER MEMBRANE RECEPTOR"/>
    <property type="match status" value="1"/>
</dbReference>